<dbReference type="AlphaFoldDB" id="A0A2P7AQP1"/>
<feature type="region of interest" description="Disordered" evidence="1">
    <location>
        <begin position="76"/>
        <end position="95"/>
    </location>
</feature>
<name>A0A2P7AQP1_9HYPH</name>
<feature type="compositionally biased region" description="Basic and acidic residues" evidence="1">
    <location>
        <begin position="1"/>
        <end position="16"/>
    </location>
</feature>
<sequence>MVQGRDCNKEPCRSDRGNASLAPFRPQAALLGGRACHPGLSGKTWTLYRFAGLAKDLEGMRELFAEEIDWLCPEGASCLGPDNAPKEAKHRNSSR</sequence>
<protein>
    <submittedName>
        <fullName evidence="2">Uncharacterized protein</fullName>
    </submittedName>
</protein>
<evidence type="ECO:0000256" key="1">
    <source>
        <dbReference type="SAM" id="MobiDB-lite"/>
    </source>
</evidence>
<dbReference type="RefSeq" id="WP_106717299.1">
    <property type="nucleotide sequence ID" value="NZ_JACHXT010000003.1"/>
</dbReference>
<gene>
    <name evidence="2" type="ORF">CU100_14285</name>
</gene>
<organism evidence="2 3">
    <name type="scientific">Phyllobacterium endophyticum</name>
    <dbReference type="NCBI Taxonomy" id="1149773"/>
    <lineage>
        <taxon>Bacteria</taxon>
        <taxon>Pseudomonadati</taxon>
        <taxon>Pseudomonadota</taxon>
        <taxon>Alphaproteobacteria</taxon>
        <taxon>Hyphomicrobiales</taxon>
        <taxon>Phyllobacteriaceae</taxon>
        <taxon>Phyllobacterium</taxon>
    </lineage>
</organism>
<feature type="region of interest" description="Disordered" evidence="1">
    <location>
        <begin position="1"/>
        <end position="20"/>
    </location>
</feature>
<evidence type="ECO:0000313" key="3">
    <source>
        <dbReference type="Proteomes" id="UP000241158"/>
    </source>
</evidence>
<evidence type="ECO:0000313" key="2">
    <source>
        <dbReference type="EMBL" id="PSH56552.1"/>
    </source>
</evidence>
<proteinExistence type="predicted"/>
<keyword evidence="3" id="KW-1185">Reference proteome</keyword>
<accession>A0A2P7AQP1</accession>
<dbReference type="OrthoDB" id="8722217at2"/>
<dbReference type="EMBL" id="PGGN01000003">
    <property type="protein sequence ID" value="PSH56552.1"/>
    <property type="molecule type" value="Genomic_DNA"/>
</dbReference>
<comment type="caution">
    <text evidence="2">The sequence shown here is derived from an EMBL/GenBank/DDBJ whole genome shotgun (WGS) entry which is preliminary data.</text>
</comment>
<dbReference type="Proteomes" id="UP000241158">
    <property type="component" value="Unassembled WGS sequence"/>
</dbReference>
<reference evidence="3" key="1">
    <citation type="submission" date="2017-11" db="EMBL/GenBank/DDBJ databases">
        <authorList>
            <person name="Kuznetsova I."/>
            <person name="Sazanova A."/>
            <person name="Chirak E."/>
            <person name="Safronova V."/>
            <person name="Willems A."/>
        </authorList>
    </citation>
    <scope>NUCLEOTIDE SEQUENCE [LARGE SCALE GENOMIC DNA]</scope>
    <source>
        <strain evidence="3">PEPV15</strain>
    </source>
</reference>